<evidence type="ECO:0000256" key="1">
    <source>
        <dbReference type="PROSITE-ProRule" id="PRU00278"/>
    </source>
</evidence>
<accession>A0ABW5SFV2</accession>
<keyword evidence="1 4" id="KW-0413">Isomerase</keyword>
<keyword evidence="2" id="KW-0732">Signal</keyword>
<organism evidence="4 5">
    <name type="scientific">Mesonia sediminis</name>
    <dbReference type="NCBI Taxonomy" id="1703946"/>
    <lineage>
        <taxon>Bacteria</taxon>
        <taxon>Pseudomonadati</taxon>
        <taxon>Bacteroidota</taxon>
        <taxon>Flavobacteriia</taxon>
        <taxon>Flavobacteriales</taxon>
        <taxon>Flavobacteriaceae</taxon>
        <taxon>Mesonia</taxon>
    </lineage>
</organism>
<dbReference type="PROSITE" id="PS50198">
    <property type="entry name" value="PPIC_PPIASE_2"/>
    <property type="match status" value="2"/>
</dbReference>
<protein>
    <submittedName>
        <fullName evidence="4">Peptidylprolyl isomerase</fullName>
        <ecNumber evidence="4">5.2.1.8</ecNumber>
    </submittedName>
</protein>
<evidence type="ECO:0000313" key="5">
    <source>
        <dbReference type="Proteomes" id="UP001597357"/>
    </source>
</evidence>
<evidence type="ECO:0000259" key="3">
    <source>
        <dbReference type="PROSITE" id="PS50198"/>
    </source>
</evidence>
<dbReference type="SUPFAM" id="SSF54534">
    <property type="entry name" value="FKBP-like"/>
    <property type="match status" value="2"/>
</dbReference>
<name>A0ABW5SFV2_9FLAO</name>
<sequence length="645" mass="74494">MKKIVLLCFLSFASVVWAQDQEQVLLQINDEPVMAEEFKRVFSKNLDLLDPEDRDAQSYLDLFIDYKLKLNEAYALQLDTLQSHRAEYDIYRMQLADKFMRNTTATDELVKEAYKRKQHVLEASHILLQWPKDATAKDSLVVYQRAVAIKKEIDEGMSFQAAALKYSDDPSVSENQGQLGWFGPFKMIYPFETAAYATPVGEVSDPVKTRFGYHLIHVTGKREAGGRVKVAHIMLTDKEGEQDAEQKIKAIAERIKQGASFADMAKQYSEDTNTAANGGELKAFEKASLMSAKFEEAAFALSEENPISEPVKTEFGWHLIKLIFKQDLLPFSDMKDQLARQVQQDVRAQMIDADIIKKIDSTIEVEENPEALAFFTDFIDEDFFTIKDKSALSEKLPEDFVVKFPKETKTYANFFSYLVINQVKTPRNEFVKNQWVKQLLKNYIKLEKKRYYKEYLDEYNAEYAGIIEEYKNGLLLFDLMQQKVWEASNKDSLGLQQFYEQHAKDFKKPAQFKATIASGPDKKTLRKLRKAWSKNPEDASALRQRYRAQNLLFDQGRYSLKDKQIPSKLKAKPGSSKIYKHNGQYVWLWVEELKPAGIPPLAEIRGEVANAYQNQLEENWIAQLRAENNITINESVFEKLQEELK</sequence>
<dbReference type="EC" id="5.2.1.8" evidence="4"/>
<evidence type="ECO:0000256" key="2">
    <source>
        <dbReference type="SAM" id="SignalP"/>
    </source>
</evidence>
<dbReference type="PANTHER" id="PTHR47245">
    <property type="entry name" value="PEPTIDYLPROLYL ISOMERASE"/>
    <property type="match status" value="1"/>
</dbReference>
<comment type="caution">
    <text evidence="4">The sequence shown here is derived from an EMBL/GenBank/DDBJ whole genome shotgun (WGS) entry which is preliminary data.</text>
</comment>
<dbReference type="RefSeq" id="WP_379048286.1">
    <property type="nucleotide sequence ID" value="NZ_JBHULZ010000041.1"/>
</dbReference>
<dbReference type="Pfam" id="PF13616">
    <property type="entry name" value="Rotamase_3"/>
    <property type="match status" value="1"/>
</dbReference>
<dbReference type="EMBL" id="JBHULZ010000041">
    <property type="protein sequence ID" value="MFD2698560.1"/>
    <property type="molecule type" value="Genomic_DNA"/>
</dbReference>
<dbReference type="Pfam" id="PF00639">
    <property type="entry name" value="Rotamase"/>
    <property type="match status" value="1"/>
</dbReference>
<dbReference type="Proteomes" id="UP001597357">
    <property type="component" value="Unassembled WGS sequence"/>
</dbReference>
<dbReference type="GO" id="GO:0003755">
    <property type="term" value="F:peptidyl-prolyl cis-trans isomerase activity"/>
    <property type="evidence" value="ECO:0007669"/>
    <property type="project" value="UniProtKB-EC"/>
</dbReference>
<gene>
    <name evidence="4" type="ORF">ACFSQ0_11205</name>
</gene>
<feature type="domain" description="PpiC" evidence="3">
    <location>
        <begin position="225"/>
        <end position="324"/>
    </location>
</feature>
<reference evidence="5" key="1">
    <citation type="journal article" date="2019" name="Int. J. Syst. Evol. Microbiol.">
        <title>The Global Catalogue of Microorganisms (GCM) 10K type strain sequencing project: providing services to taxonomists for standard genome sequencing and annotation.</title>
        <authorList>
            <consortium name="The Broad Institute Genomics Platform"/>
            <consortium name="The Broad Institute Genome Sequencing Center for Infectious Disease"/>
            <person name="Wu L."/>
            <person name="Ma J."/>
        </authorList>
    </citation>
    <scope>NUCLEOTIDE SEQUENCE [LARGE SCALE GENOMIC DNA]</scope>
    <source>
        <strain evidence="5">KCTC 42255</strain>
    </source>
</reference>
<dbReference type="Gene3D" id="3.10.50.40">
    <property type="match status" value="2"/>
</dbReference>
<dbReference type="InterPro" id="IPR000297">
    <property type="entry name" value="PPIase_PpiC"/>
</dbReference>
<feature type="domain" description="PpiC" evidence="3">
    <location>
        <begin position="118"/>
        <end position="220"/>
    </location>
</feature>
<keyword evidence="1" id="KW-0697">Rotamase</keyword>
<dbReference type="InterPro" id="IPR050245">
    <property type="entry name" value="PrsA_foldase"/>
</dbReference>
<evidence type="ECO:0000313" key="4">
    <source>
        <dbReference type="EMBL" id="MFD2698560.1"/>
    </source>
</evidence>
<proteinExistence type="predicted"/>
<dbReference type="PANTHER" id="PTHR47245:SF2">
    <property type="entry name" value="PEPTIDYL-PROLYL CIS-TRANS ISOMERASE HP_0175-RELATED"/>
    <property type="match status" value="1"/>
</dbReference>
<keyword evidence="5" id="KW-1185">Reference proteome</keyword>
<feature type="signal peptide" evidence="2">
    <location>
        <begin position="1"/>
        <end position="18"/>
    </location>
</feature>
<dbReference type="Pfam" id="PF13145">
    <property type="entry name" value="Rotamase_2"/>
    <property type="match status" value="1"/>
</dbReference>
<feature type="chain" id="PRO_5046912916" evidence="2">
    <location>
        <begin position="19"/>
        <end position="645"/>
    </location>
</feature>
<dbReference type="InterPro" id="IPR046357">
    <property type="entry name" value="PPIase_dom_sf"/>
</dbReference>